<protein>
    <recommendedName>
        <fullName evidence="2">PDZ domain-containing protein</fullName>
    </recommendedName>
</protein>
<feature type="signal peptide" evidence="1">
    <location>
        <begin position="1"/>
        <end position="23"/>
    </location>
</feature>
<evidence type="ECO:0000313" key="4">
    <source>
        <dbReference type="Proteomes" id="UP000000647"/>
    </source>
</evidence>
<proteinExistence type="predicted"/>
<dbReference type="eggNOG" id="COG0265">
    <property type="taxonomic scope" value="Bacteria"/>
</dbReference>
<dbReference type="RefSeq" id="WP_011812934.1">
    <property type="nucleotide sequence ID" value="NC_008789.1"/>
</dbReference>
<dbReference type="KEGG" id="hha:Hhal_0117"/>
<dbReference type="AlphaFoldDB" id="A1WT99"/>
<dbReference type="STRING" id="349124.Hhal_0117"/>
<dbReference type="InterPro" id="IPR036034">
    <property type="entry name" value="PDZ_sf"/>
</dbReference>
<dbReference type="Pfam" id="PF04187">
    <property type="entry name" value="Cofac_haem_bdg"/>
    <property type="match status" value="1"/>
</dbReference>
<dbReference type="Gene3D" id="3.40.50.11550">
    <property type="match status" value="1"/>
</dbReference>
<dbReference type="InterPro" id="IPR007314">
    <property type="entry name" value="Cofac_haem-bd_dom"/>
</dbReference>
<feature type="chain" id="PRO_5002640108" description="PDZ domain-containing protein" evidence="1">
    <location>
        <begin position="24"/>
        <end position="376"/>
    </location>
</feature>
<gene>
    <name evidence="3" type="ordered locus">Hhal_0117</name>
</gene>
<dbReference type="eggNOG" id="COG3016">
    <property type="taxonomic scope" value="Bacteria"/>
</dbReference>
<dbReference type="Gene3D" id="2.30.42.10">
    <property type="match status" value="1"/>
</dbReference>
<dbReference type="Pfam" id="PF13180">
    <property type="entry name" value="PDZ_2"/>
    <property type="match status" value="1"/>
</dbReference>
<dbReference type="SMART" id="SM00228">
    <property type="entry name" value="PDZ"/>
    <property type="match status" value="1"/>
</dbReference>
<accession>A1WT99</accession>
<reference evidence="3 4" key="2">
    <citation type="journal article" date="2013" name="Stand. Genomic Sci.">
        <title>Complete genome sequence of Halorhodospira halophila SL1.</title>
        <authorList>
            <person name="Challacombe J.F."/>
            <person name="Majid S."/>
            <person name="Deole R."/>
            <person name="Brettin T.S."/>
            <person name="Bruce D."/>
            <person name="Delano S.F."/>
            <person name="Detter J.C."/>
            <person name="Gleasner C.D."/>
            <person name="Han C.S."/>
            <person name="Misra M."/>
            <person name="Reitenga K.G."/>
            <person name="Mikhailova N."/>
            <person name="Woyke T."/>
            <person name="Pitluck S."/>
            <person name="Nolan M."/>
            <person name="Land M.L."/>
            <person name="Saunders E."/>
            <person name="Tapia R."/>
            <person name="Lapidus A."/>
            <person name="Ivanova N."/>
            <person name="Hoff W.D."/>
        </authorList>
    </citation>
    <scope>NUCLEOTIDE SEQUENCE [LARGE SCALE GENOMIC DNA]</scope>
    <source>
        <strain evidence="4">DSM 244 / SL1</strain>
    </source>
</reference>
<feature type="domain" description="PDZ" evidence="2">
    <location>
        <begin position="281"/>
        <end position="338"/>
    </location>
</feature>
<dbReference type="SUPFAM" id="SSF50156">
    <property type="entry name" value="PDZ domain-like"/>
    <property type="match status" value="1"/>
</dbReference>
<dbReference type="CDD" id="cd14727">
    <property type="entry name" value="ChanN-like"/>
    <property type="match status" value="1"/>
</dbReference>
<sequence>MPHPLPRTTVLFAGLLLAGSALASPCADPGQWYEPAAERTLNTQEVLDALDGAEFILLGERHDDAAHHRWQLHTLAALQGRGELAAIGFEMFPRSKQAPLEDWRAGKLTREAFLEASEWQRVWGYDAGLYMPLFDFVRTHRVPAQALNVDRATVRAVREQGFDALDEAERESVSKPAEASDGYRDRLQRVFRHHPGAEDDDTAVDRFIEAQTFWDRAMAESMAAAYEQHGGAVVGIVGRGHAEYGDGIAHQLQDLGYERVRILLPLDHTAECPDAGQADFLFALEPERRGTEPPRLGIAMGHEDSKVTIVDVMADTPAEEAGLAAGDRILKAAETKIEHPSDLQRIVGRQAPGTWLPIRIERGGDELEKVARFPAE</sequence>
<evidence type="ECO:0000256" key="1">
    <source>
        <dbReference type="SAM" id="SignalP"/>
    </source>
</evidence>
<dbReference type="EMBL" id="CP000544">
    <property type="protein sequence ID" value="ABM60911.1"/>
    <property type="molecule type" value="Genomic_DNA"/>
</dbReference>
<keyword evidence="4" id="KW-1185">Reference proteome</keyword>
<evidence type="ECO:0000259" key="2">
    <source>
        <dbReference type="PROSITE" id="PS50106"/>
    </source>
</evidence>
<dbReference type="SUPFAM" id="SSF159501">
    <property type="entry name" value="EreA/ChaN-like"/>
    <property type="match status" value="1"/>
</dbReference>
<dbReference type="Proteomes" id="UP000000647">
    <property type="component" value="Chromosome"/>
</dbReference>
<keyword evidence="1" id="KW-0732">Signal</keyword>
<dbReference type="InterPro" id="IPR001478">
    <property type="entry name" value="PDZ"/>
</dbReference>
<organism evidence="3 4">
    <name type="scientific">Halorhodospira halophila (strain DSM 244 / SL1)</name>
    <name type="common">Ectothiorhodospira halophila (strain DSM 244 / SL1)</name>
    <dbReference type="NCBI Taxonomy" id="349124"/>
    <lineage>
        <taxon>Bacteria</taxon>
        <taxon>Pseudomonadati</taxon>
        <taxon>Pseudomonadota</taxon>
        <taxon>Gammaproteobacteria</taxon>
        <taxon>Chromatiales</taxon>
        <taxon>Ectothiorhodospiraceae</taxon>
        <taxon>Halorhodospira</taxon>
    </lineage>
</organism>
<dbReference type="HOGENOM" id="CLU_035488_1_0_6"/>
<evidence type="ECO:0000313" key="3">
    <source>
        <dbReference type="EMBL" id="ABM60911.1"/>
    </source>
</evidence>
<dbReference type="PROSITE" id="PS50106">
    <property type="entry name" value="PDZ"/>
    <property type="match status" value="1"/>
</dbReference>
<name>A1WT99_HALHL</name>
<reference evidence="4" key="1">
    <citation type="submission" date="2006-12" db="EMBL/GenBank/DDBJ databases">
        <title>Complete sequence of Halorhodospira halophila SL1.</title>
        <authorList>
            <consortium name="US DOE Joint Genome Institute"/>
            <person name="Copeland A."/>
            <person name="Lucas S."/>
            <person name="Lapidus A."/>
            <person name="Barry K."/>
            <person name="Detter J.C."/>
            <person name="Glavina del Rio T."/>
            <person name="Hammon N."/>
            <person name="Israni S."/>
            <person name="Dalin E."/>
            <person name="Tice H."/>
            <person name="Pitluck S."/>
            <person name="Saunders E."/>
            <person name="Brettin T."/>
            <person name="Bruce D."/>
            <person name="Han C."/>
            <person name="Tapia R."/>
            <person name="Schmutz J."/>
            <person name="Larimer F."/>
            <person name="Land M."/>
            <person name="Hauser L."/>
            <person name="Kyrpides N."/>
            <person name="Mikhailova N."/>
            <person name="Hoff W."/>
            <person name="Richardson P."/>
        </authorList>
    </citation>
    <scope>NUCLEOTIDE SEQUENCE [LARGE SCALE GENOMIC DNA]</scope>
    <source>
        <strain evidence="4">DSM 244 / SL1</strain>
    </source>
</reference>